<sequence>MLQPLQLPKAGGTLYSYTPANATPFQLPSGGALRSRIAFSAAHVVSDPLADTDPLSDARIDWETTLAYRHHLWSLGLGVAEAMDTAQRGMGLDWPSAKELIRRSLAEAKSVNGRIACGAGTDHLKAASRVTLEQVESAYEEQCGHVEEHGGQIILMASRALAACAAGPDDYERVYGDILRQVSKPVILHWLGDMFDPSLRGYWGFEDTEAAMDVCLRIIRTHADKIDGIKISLLDAAKEVAMRRRLPASVRMYTGDDFNYPELIKGDELGFSHALLGIFDAIAPAAAAAIAALDAGDAASYSEIMEQTVPLSRHNFQKPTYSYKTGIVFMAYLNGHQKHFRMIAGAESARSIIHLSELFVLADQAGLLQDPERAARRMKAQLDLAGIGGGI</sequence>
<reference evidence="1 2" key="1">
    <citation type="submission" date="2019-04" db="EMBL/GenBank/DDBJ databases">
        <title>Cohnella sp. nov. isolated from preserved vegetables.</title>
        <authorList>
            <person name="Lin S.-Y."/>
            <person name="Hung M.-H."/>
            <person name="Young C.-C."/>
        </authorList>
    </citation>
    <scope>NUCLEOTIDE SEQUENCE [LARGE SCALE GENOMIC DNA]</scope>
    <source>
        <strain evidence="1 2">CC-MHH1044</strain>
    </source>
</reference>
<evidence type="ECO:0000313" key="2">
    <source>
        <dbReference type="Proteomes" id="UP000310636"/>
    </source>
</evidence>
<keyword evidence="2" id="KW-1185">Reference proteome</keyword>
<dbReference type="InterPro" id="IPR009334">
    <property type="entry name" value="DUF993"/>
</dbReference>
<evidence type="ECO:0000313" key="1">
    <source>
        <dbReference type="EMBL" id="THF76711.1"/>
    </source>
</evidence>
<dbReference type="RefSeq" id="WP_136371249.1">
    <property type="nucleotide sequence ID" value="NZ_SSOB01000023.1"/>
</dbReference>
<dbReference type="Gene3D" id="3.20.20.70">
    <property type="entry name" value="Aldolase class I"/>
    <property type="match status" value="1"/>
</dbReference>
<proteinExistence type="predicted"/>
<dbReference type="InterPro" id="IPR013785">
    <property type="entry name" value="Aldolase_TIM"/>
</dbReference>
<name>A0A4S4BP78_9BACL</name>
<dbReference type="EMBL" id="SSOB01000023">
    <property type="protein sequence ID" value="THF76711.1"/>
    <property type="molecule type" value="Genomic_DNA"/>
</dbReference>
<dbReference type="Pfam" id="PF06187">
    <property type="entry name" value="DUF993"/>
    <property type="match status" value="1"/>
</dbReference>
<comment type="caution">
    <text evidence="1">The sequence shown here is derived from an EMBL/GenBank/DDBJ whole genome shotgun (WGS) entry which is preliminary data.</text>
</comment>
<dbReference type="Proteomes" id="UP000310636">
    <property type="component" value="Unassembled WGS sequence"/>
</dbReference>
<accession>A0A4S4BP78</accession>
<gene>
    <name evidence="1" type="ORF">E6C55_18240</name>
</gene>
<dbReference type="AlphaFoldDB" id="A0A4S4BP78"/>
<dbReference type="OrthoDB" id="9805272at2"/>
<organism evidence="1 2">
    <name type="scientific">Cohnella fermenti</name>
    <dbReference type="NCBI Taxonomy" id="2565925"/>
    <lineage>
        <taxon>Bacteria</taxon>
        <taxon>Bacillati</taxon>
        <taxon>Bacillota</taxon>
        <taxon>Bacilli</taxon>
        <taxon>Bacillales</taxon>
        <taxon>Paenibacillaceae</taxon>
        <taxon>Cohnella</taxon>
    </lineage>
</organism>
<dbReference type="SUPFAM" id="SSF51569">
    <property type="entry name" value="Aldolase"/>
    <property type="match status" value="1"/>
</dbReference>
<protein>
    <submittedName>
        <fullName evidence="1">Dihydrodipicolinate synthase family protein</fullName>
    </submittedName>
</protein>